<evidence type="ECO:0000313" key="3">
    <source>
        <dbReference type="Proteomes" id="UP000311382"/>
    </source>
</evidence>
<evidence type="ECO:0000256" key="1">
    <source>
        <dbReference type="SAM" id="MobiDB-lite"/>
    </source>
</evidence>
<dbReference type="AlphaFoldDB" id="A0A5C5FPP3"/>
<reference evidence="2 3" key="1">
    <citation type="submission" date="2019-03" db="EMBL/GenBank/DDBJ databases">
        <title>Rhodosporidium diobovatum UCD-FST 08-225 genome sequencing, assembly, and annotation.</title>
        <authorList>
            <person name="Fakankun I.U."/>
            <person name="Fristensky B."/>
            <person name="Levin D.B."/>
        </authorList>
    </citation>
    <scope>NUCLEOTIDE SEQUENCE [LARGE SCALE GENOMIC DNA]</scope>
    <source>
        <strain evidence="2 3">UCD-FST 08-225</strain>
    </source>
</reference>
<organism evidence="2 3">
    <name type="scientific">Rhodotorula diobovata</name>
    <dbReference type="NCBI Taxonomy" id="5288"/>
    <lineage>
        <taxon>Eukaryota</taxon>
        <taxon>Fungi</taxon>
        <taxon>Dikarya</taxon>
        <taxon>Basidiomycota</taxon>
        <taxon>Pucciniomycotina</taxon>
        <taxon>Microbotryomycetes</taxon>
        <taxon>Sporidiobolales</taxon>
        <taxon>Sporidiobolaceae</taxon>
        <taxon>Rhodotorula</taxon>
    </lineage>
</organism>
<feature type="compositionally biased region" description="Gly residues" evidence="1">
    <location>
        <begin position="281"/>
        <end position="292"/>
    </location>
</feature>
<feature type="region of interest" description="Disordered" evidence="1">
    <location>
        <begin position="222"/>
        <end position="292"/>
    </location>
</feature>
<keyword evidence="3" id="KW-1185">Reference proteome</keyword>
<feature type="compositionally biased region" description="Pro residues" evidence="1">
    <location>
        <begin position="171"/>
        <end position="188"/>
    </location>
</feature>
<feature type="compositionally biased region" description="Low complexity" evidence="1">
    <location>
        <begin position="145"/>
        <end position="170"/>
    </location>
</feature>
<gene>
    <name evidence="2" type="ORF">DMC30DRAFT_31385</name>
</gene>
<dbReference type="Proteomes" id="UP000311382">
    <property type="component" value="Unassembled WGS sequence"/>
</dbReference>
<accession>A0A5C5FPP3</accession>
<evidence type="ECO:0000313" key="2">
    <source>
        <dbReference type="EMBL" id="TNY18847.1"/>
    </source>
</evidence>
<protein>
    <submittedName>
        <fullName evidence="2">Uncharacterized protein</fullName>
    </submittedName>
</protein>
<feature type="region of interest" description="Disordered" evidence="1">
    <location>
        <begin position="337"/>
        <end position="362"/>
    </location>
</feature>
<comment type="caution">
    <text evidence="2">The sequence shown here is derived from an EMBL/GenBank/DDBJ whole genome shotgun (WGS) entry which is preliminary data.</text>
</comment>
<feature type="compositionally biased region" description="Acidic residues" evidence="1">
    <location>
        <begin position="239"/>
        <end position="248"/>
    </location>
</feature>
<feature type="region of interest" description="Disordered" evidence="1">
    <location>
        <begin position="84"/>
        <end position="114"/>
    </location>
</feature>
<name>A0A5C5FPP3_9BASI</name>
<proteinExistence type="predicted"/>
<dbReference type="EMBL" id="SOZI01000119">
    <property type="protein sequence ID" value="TNY18847.1"/>
    <property type="molecule type" value="Genomic_DNA"/>
</dbReference>
<sequence>MRACGCKGRLGGSQLLSGPARASSHELELWSDACVGGRCGSTVSLSTKLTRARQQPSLVGDQTGASSAPVDPARALVTPAPRAVPCAPSAPHQWPTSLARTSPRRAPPCPPQPPPCALRAPHAFQRQLAHLERVTKREKPHHILRSSPSGSPLLLHKPATTAPSTLSPLSFPAPAPGPDPPPPPPAPPCTSARPSRANTRPYRALALGSTGRVGRDESGVGGLVRGAQAGPPCAWDWDRDSEDDEDERVEASDRGSCVVGFAARTGREEEEDDDDAVVRGPPGGGGGGPALGAGGDAAPLEGVAAAVTARGRGGSGGLGALLVGDGEALSVEALRGGSSGAGAARAAEGARVEERGGRGGEGAASPVALLAVHAAEDGLEGGVGRCLTSPGRVGATPGAVSPVTLPALERTGEALRCADRAVSASCEVGEGAAARAPWAKCGRAGAVRAWVGDVGRSPRAFRDEVEGEAGPVEGWM</sequence>
<feature type="compositionally biased region" description="Basic and acidic residues" evidence="1">
    <location>
        <begin position="348"/>
        <end position="358"/>
    </location>
</feature>
<feature type="region of interest" description="Disordered" evidence="1">
    <location>
        <begin position="135"/>
        <end position="200"/>
    </location>
</feature>
<feature type="compositionally biased region" description="Low complexity" evidence="1">
    <location>
        <begin position="337"/>
        <end position="347"/>
    </location>
</feature>
<feature type="compositionally biased region" description="Pro residues" evidence="1">
    <location>
        <begin position="105"/>
        <end position="114"/>
    </location>
</feature>